<keyword evidence="1" id="KW-1133">Transmembrane helix</keyword>
<dbReference type="AlphaFoldDB" id="A0A6N3FCS0"/>
<dbReference type="InterPro" id="IPR025291">
    <property type="entry name" value="DUF4153"/>
</dbReference>
<keyword evidence="1" id="KW-0812">Transmembrane</keyword>
<feature type="transmembrane region" description="Helical" evidence="1">
    <location>
        <begin position="228"/>
        <end position="248"/>
    </location>
</feature>
<feature type="transmembrane region" description="Helical" evidence="1">
    <location>
        <begin position="497"/>
        <end position="517"/>
    </location>
</feature>
<keyword evidence="1" id="KW-0472">Membrane</keyword>
<evidence type="ECO:0000256" key="1">
    <source>
        <dbReference type="SAM" id="Phobius"/>
    </source>
</evidence>
<protein>
    <submittedName>
        <fullName evidence="2">Uncharacterized protein</fullName>
    </submittedName>
</protein>
<feature type="transmembrane region" description="Helical" evidence="1">
    <location>
        <begin position="341"/>
        <end position="365"/>
    </location>
</feature>
<reference evidence="2" key="1">
    <citation type="submission" date="2019-11" db="EMBL/GenBank/DDBJ databases">
        <authorList>
            <person name="Feng L."/>
        </authorList>
    </citation>
    <scope>NUCLEOTIDE SEQUENCE</scope>
    <source>
        <strain evidence="2">CTertiumLFYP3</strain>
    </source>
</reference>
<feature type="transmembrane region" description="Helical" evidence="1">
    <location>
        <begin position="386"/>
        <end position="408"/>
    </location>
</feature>
<gene>
    <name evidence="2" type="ORF">CTLFYP3_02623</name>
</gene>
<feature type="transmembrane region" description="Helical" evidence="1">
    <location>
        <begin position="155"/>
        <end position="173"/>
    </location>
</feature>
<feature type="transmembrane region" description="Helical" evidence="1">
    <location>
        <begin position="428"/>
        <end position="448"/>
    </location>
</feature>
<name>A0A6N3FCS0_9CLOT</name>
<organism evidence="2">
    <name type="scientific">Clostridium tertium</name>
    <dbReference type="NCBI Taxonomy" id="1559"/>
    <lineage>
        <taxon>Bacteria</taxon>
        <taxon>Bacillati</taxon>
        <taxon>Bacillota</taxon>
        <taxon>Clostridia</taxon>
        <taxon>Eubacteriales</taxon>
        <taxon>Clostridiaceae</taxon>
        <taxon>Clostridium</taxon>
    </lineage>
</organism>
<sequence>MVNAVSLVLMKGDKILLLKREKNRIPVIVMKEDETTEKCLERWTKDNISVGTSKLIKYDKTFNIEGYNINLVFVDASNSEVSIINEGLVLEPFDISKINRFEEELLRSVVIKCKSINYRTHAIELLEKVYNIRTNYRVRRPLLELEKGRMKSNKAINLIVLSLFVGVLLSIFLFNYFGISIAIITVLMIAIFFTVVGVRNKSYLGFFLVLSSLVLSITYGIFTNELFRFLNLIVIPINLFSGFLLLTYENLPFKLVTFIIAFLEIIVGKSFENTSKLSFEFKEKFSKADGEKKSKNMKHIINGILISIPLVIVLLMILSGADEVFSYYLSNIWDYININNIYDFIVRVIIALVIMFLTYGLYYSLASVKVANVNNKTFNRTFNSTTISTILVSIILIYLVFTKIQVSYLYLNKALPFGVTFSEYARKGFFQLVFLVVINLIMIISIKVKTDVKNSKSNNFLNIIYSVITLLTMNMGVAAIYKMNLYIGEFGYTRLRILVQAFTLFLCIALLLLLVFIWREKLLFKPIVVSAVAIYLVLNYINIDNFIAKENLKLINTRAEIDLWYISTLSLDAKEAIDEGREKGLVSSEYYNYWANKRVAIERWYEYNYFNNNVLK</sequence>
<feature type="transmembrane region" description="Helical" evidence="1">
    <location>
        <begin position="179"/>
        <end position="196"/>
    </location>
</feature>
<feature type="transmembrane region" description="Helical" evidence="1">
    <location>
        <begin position="300"/>
        <end position="321"/>
    </location>
</feature>
<evidence type="ECO:0000313" key="2">
    <source>
        <dbReference type="EMBL" id="VYU49825.1"/>
    </source>
</evidence>
<dbReference type="Pfam" id="PF13687">
    <property type="entry name" value="DUF4153"/>
    <property type="match status" value="1"/>
</dbReference>
<dbReference type="EMBL" id="CACRTO010000037">
    <property type="protein sequence ID" value="VYU49825.1"/>
    <property type="molecule type" value="Genomic_DNA"/>
</dbReference>
<dbReference type="RefSeq" id="WP_156627081.1">
    <property type="nucleotide sequence ID" value="NZ_CACRTO010000037.1"/>
</dbReference>
<proteinExistence type="predicted"/>
<feature type="transmembrane region" description="Helical" evidence="1">
    <location>
        <begin position="460"/>
        <end position="481"/>
    </location>
</feature>
<feature type="transmembrane region" description="Helical" evidence="1">
    <location>
        <begin position="203"/>
        <end position="222"/>
    </location>
</feature>
<accession>A0A6N3FCS0</accession>